<accession>E6QVN0</accession>
<protein>
    <submittedName>
        <fullName evidence="2">Uncharacterized protein</fullName>
    </submittedName>
</protein>
<dbReference type="EMBL" id="CABR01000133">
    <property type="protein sequence ID" value="CBI11303.1"/>
    <property type="molecule type" value="Genomic_DNA"/>
</dbReference>
<evidence type="ECO:0000256" key="1">
    <source>
        <dbReference type="SAM" id="Phobius"/>
    </source>
</evidence>
<organism evidence="2">
    <name type="scientific">mine drainage metagenome</name>
    <dbReference type="NCBI Taxonomy" id="410659"/>
    <lineage>
        <taxon>unclassified sequences</taxon>
        <taxon>metagenomes</taxon>
        <taxon>ecological metagenomes</taxon>
    </lineage>
</organism>
<name>E6QVN0_9ZZZZ</name>
<dbReference type="AlphaFoldDB" id="E6QVN0"/>
<proteinExistence type="predicted"/>
<gene>
    <name evidence="2" type="ORF">CARN7_2121</name>
</gene>
<reference evidence="2" key="1">
    <citation type="submission" date="2009-10" db="EMBL/GenBank/DDBJ databases">
        <title>Diversity of trophic interactions inside an arsenic-rich microbial ecosystem.</title>
        <authorList>
            <person name="Bertin P.N."/>
            <person name="Heinrich-Salmeron A."/>
            <person name="Pelletier E."/>
            <person name="Goulhen-Chollet F."/>
            <person name="Arsene-Ploetze F."/>
            <person name="Gallien S."/>
            <person name="Calteau A."/>
            <person name="Vallenet D."/>
            <person name="Casiot C."/>
            <person name="Chane-Woon-Ming B."/>
            <person name="Giloteaux L."/>
            <person name="Barakat M."/>
            <person name="Bonnefoy V."/>
            <person name="Bruneel O."/>
            <person name="Chandler M."/>
            <person name="Cleiss J."/>
            <person name="Duran R."/>
            <person name="Elbaz-Poulichet F."/>
            <person name="Fonknechten N."/>
            <person name="Lauga B."/>
            <person name="Mornico D."/>
            <person name="Ortet P."/>
            <person name="Schaeffer C."/>
            <person name="Siguier P."/>
            <person name="Alexander Thil Smith A."/>
            <person name="Van Dorsselaer A."/>
            <person name="Weissenbach J."/>
            <person name="Medigue C."/>
            <person name="Le Paslier D."/>
        </authorList>
    </citation>
    <scope>NUCLEOTIDE SEQUENCE</scope>
</reference>
<keyword evidence="1" id="KW-1133">Transmembrane helix</keyword>
<evidence type="ECO:0000313" key="2">
    <source>
        <dbReference type="EMBL" id="CBI11303.1"/>
    </source>
</evidence>
<comment type="caution">
    <text evidence="2">The sequence shown here is derived from an EMBL/GenBank/DDBJ whole genome shotgun (WGS) entry which is preliminary data.</text>
</comment>
<sequence length="129" mass="14012">MAALAESEQIDSGEALLLAVASTDAKGCILTGDKRALRALALHGCASIFVGTILVIEQIIFECLQVKGREWILENICPYKNVDKAISNILGSQCDGSMESIVEGINSYITELVRLHDPRLLRDAVKLQN</sequence>
<keyword evidence="1" id="KW-0472">Membrane</keyword>
<feature type="transmembrane region" description="Helical" evidence="1">
    <location>
        <begin position="40"/>
        <end position="61"/>
    </location>
</feature>
<keyword evidence="1" id="KW-0812">Transmembrane</keyword>